<name>A0A9N8VHB3_9GLOM</name>
<keyword evidence="3" id="KW-1185">Reference proteome</keyword>
<keyword evidence="1" id="KW-1133">Transmembrane helix</keyword>
<organism evidence="2 3">
    <name type="scientific">Acaulospora morrowiae</name>
    <dbReference type="NCBI Taxonomy" id="94023"/>
    <lineage>
        <taxon>Eukaryota</taxon>
        <taxon>Fungi</taxon>
        <taxon>Fungi incertae sedis</taxon>
        <taxon>Mucoromycota</taxon>
        <taxon>Glomeromycotina</taxon>
        <taxon>Glomeromycetes</taxon>
        <taxon>Diversisporales</taxon>
        <taxon>Acaulosporaceae</taxon>
        <taxon>Acaulospora</taxon>
    </lineage>
</organism>
<keyword evidence="1" id="KW-0472">Membrane</keyword>
<evidence type="ECO:0000313" key="2">
    <source>
        <dbReference type="EMBL" id="CAG8453086.1"/>
    </source>
</evidence>
<protein>
    <submittedName>
        <fullName evidence="2">14395_t:CDS:1</fullName>
    </submittedName>
</protein>
<keyword evidence="1" id="KW-0812">Transmembrane</keyword>
<gene>
    <name evidence="2" type="ORF">AMORRO_LOCUS998</name>
</gene>
<reference evidence="2" key="1">
    <citation type="submission" date="2021-06" db="EMBL/GenBank/DDBJ databases">
        <authorList>
            <person name="Kallberg Y."/>
            <person name="Tangrot J."/>
            <person name="Rosling A."/>
        </authorList>
    </citation>
    <scope>NUCLEOTIDE SEQUENCE</scope>
    <source>
        <strain evidence="2">CL551</strain>
    </source>
</reference>
<feature type="transmembrane region" description="Helical" evidence="1">
    <location>
        <begin position="97"/>
        <end position="116"/>
    </location>
</feature>
<accession>A0A9N8VHB3</accession>
<comment type="caution">
    <text evidence="2">The sequence shown here is derived from an EMBL/GenBank/DDBJ whole genome shotgun (WGS) entry which is preliminary data.</text>
</comment>
<proteinExistence type="predicted"/>
<evidence type="ECO:0000313" key="3">
    <source>
        <dbReference type="Proteomes" id="UP000789342"/>
    </source>
</evidence>
<sequence>MSDEKTFAVVRQMIRQILRCEFRIPRSTSDDILKETIGAPFSLTDFVLYDGNMVIPCIYDSFVQGGVFEIRPPGSALPNIDNNRVIRPGPVNENRSAFAFAFFTSILAIVFGTILWKAITLFNHYLSSNNVEILDPVPIITLNQNWIYQHSLPAYNAVMDAFATNGLQIGTEIRTLIALFTSQITRNSTSYATIFTILSPCLLCSFFPPNSTP</sequence>
<dbReference type="Proteomes" id="UP000789342">
    <property type="component" value="Unassembled WGS sequence"/>
</dbReference>
<evidence type="ECO:0000256" key="1">
    <source>
        <dbReference type="SAM" id="Phobius"/>
    </source>
</evidence>
<dbReference type="AlphaFoldDB" id="A0A9N8VHB3"/>
<dbReference type="EMBL" id="CAJVPV010000358">
    <property type="protein sequence ID" value="CAG8453086.1"/>
    <property type="molecule type" value="Genomic_DNA"/>
</dbReference>